<evidence type="ECO:0008006" key="3">
    <source>
        <dbReference type="Google" id="ProtNLM"/>
    </source>
</evidence>
<dbReference type="STRING" id="1798561.A3B87_00440"/>
<comment type="caution">
    <text evidence="1">The sequence shown here is derived from an EMBL/GenBank/DDBJ whole genome shotgun (WGS) entry which is preliminary data.</text>
</comment>
<gene>
    <name evidence="1" type="ORF">A3B87_00440</name>
</gene>
<evidence type="ECO:0000313" key="1">
    <source>
        <dbReference type="EMBL" id="OGG86481.1"/>
    </source>
</evidence>
<reference evidence="1 2" key="1">
    <citation type="journal article" date="2016" name="Nat. Commun.">
        <title>Thousands of microbial genomes shed light on interconnected biogeochemical processes in an aquifer system.</title>
        <authorList>
            <person name="Anantharaman K."/>
            <person name="Brown C.T."/>
            <person name="Hug L.A."/>
            <person name="Sharon I."/>
            <person name="Castelle C.J."/>
            <person name="Probst A.J."/>
            <person name="Thomas B.C."/>
            <person name="Singh A."/>
            <person name="Wilkins M.J."/>
            <person name="Karaoz U."/>
            <person name="Brodie E.L."/>
            <person name="Williams K.H."/>
            <person name="Hubbard S.S."/>
            <person name="Banfield J.F."/>
        </authorList>
    </citation>
    <scope>NUCLEOTIDE SEQUENCE [LARGE SCALE GENOMIC DNA]</scope>
</reference>
<protein>
    <recommendedName>
        <fullName evidence="3">CopG family transcriptional regulator</fullName>
    </recommendedName>
</protein>
<accession>A0A1F6FKU8</accession>
<dbReference type="InterPro" id="IPR022148">
    <property type="entry name" value="CopG_antitoxin"/>
</dbReference>
<dbReference type="Proteomes" id="UP000179136">
    <property type="component" value="Unassembled WGS sequence"/>
</dbReference>
<proteinExistence type="predicted"/>
<organism evidence="1 2">
    <name type="scientific">Candidatus Kuenenbacteria bacterium RIFCSPHIGHO2_02_FULL_39_13</name>
    <dbReference type="NCBI Taxonomy" id="1798561"/>
    <lineage>
        <taxon>Bacteria</taxon>
        <taxon>Candidatus Kueneniibacteriota</taxon>
    </lineage>
</organism>
<evidence type="ECO:0000313" key="2">
    <source>
        <dbReference type="Proteomes" id="UP000179136"/>
    </source>
</evidence>
<dbReference type="AlphaFoldDB" id="A0A1F6FKU8"/>
<sequence length="86" mass="10077">MKKELKLKKFKSEDQERKFWSKIDLAQHFAPADFEAASLPNLKPTSRAISLRLPEFVINRAKEQANEINVPYQSLLKRYIMDGIKQ</sequence>
<dbReference type="Pfam" id="PF12441">
    <property type="entry name" value="CopG_antitoxin"/>
    <property type="match status" value="1"/>
</dbReference>
<dbReference type="EMBL" id="MFMW01000034">
    <property type="protein sequence ID" value="OGG86481.1"/>
    <property type="molecule type" value="Genomic_DNA"/>
</dbReference>
<name>A0A1F6FKU8_9BACT</name>